<evidence type="ECO:0000313" key="1">
    <source>
        <dbReference type="EMBL" id="MBW0539405.1"/>
    </source>
</evidence>
<comment type="caution">
    <text evidence="1">The sequence shown here is derived from an EMBL/GenBank/DDBJ whole genome shotgun (WGS) entry which is preliminary data.</text>
</comment>
<evidence type="ECO:0000313" key="2">
    <source>
        <dbReference type="Proteomes" id="UP000765509"/>
    </source>
</evidence>
<dbReference type="EMBL" id="AVOT02044012">
    <property type="protein sequence ID" value="MBW0539405.1"/>
    <property type="molecule type" value="Genomic_DNA"/>
</dbReference>
<accession>A0A9Q3FKU2</accession>
<keyword evidence="2" id="KW-1185">Reference proteome</keyword>
<protein>
    <submittedName>
        <fullName evidence="1">Uncharacterized protein</fullName>
    </submittedName>
</protein>
<proteinExistence type="predicted"/>
<sequence length="177" mass="19534">MNPDHSFLGSFFETLKTATMDDEIPQFLLGSPDSFLDEITPEGSGLVIATSTATSPALTLSVLISKSGSKIEWITLRTTPSIISDSNNSPLNGGITLPLASAEYVELHPSSLKIIHPPAPASKMSKKTEILKTWWRDWPYYCNKTKSTKFDLPQLCPRNFVGKAFTESSFDVDLLFF</sequence>
<dbReference type="Proteomes" id="UP000765509">
    <property type="component" value="Unassembled WGS sequence"/>
</dbReference>
<name>A0A9Q3FKU2_9BASI</name>
<reference evidence="1" key="1">
    <citation type="submission" date="2021-03" db="EMBL/GenBank/DDBJ databases">
        <title>Draft genome sequence of rust myrtle Austropuccinia psidii MF-1, a brazilian biotype.</title>
        <authorList>
            <person name="Quecine M.C."/>
            <person name="Pachon D.M.R."/>
            <person name="Bonatelli M.L."/>
            <person name="Correr F.H."/>
            <person name="Franceschini L.M."/>
            <person name="Leite T.F."/>
            <person name="Margarido G.R.A."/>
            <person name="Almeida C.A."/>
            <person name="Ferrarezi J.A."/>
            <person name="Labate C.A."/>
        </authorList>
    </citation>
    <scope>NUCLEOTIDE SEQUENCE</scope>
    <source>
        <strain evidence="1">MF-1</strain>
    </source>
</reference>
<gene>
    <name evidence="1" type="ORF">O181_079120</name>
</gene>
<dbReference type="AlphaFoldDB" id="A0A9Q3FKU2"/>
<organism evidence="1 2">
    <name type="scientific">Austropuccinia psidii MF-1</name>
    <dbReference type="NCBI Taxonomy" id="1389203"/>
    <lineage>
        <taxon>Eukaryota</taxon>
        <taxon>Fungi</taxon>
        <taxon>Dikarya</taxon>
        <taxon>Basidiomycota</taxon>
        <taxon>Pucciniomycotina</taxon>
        <taxon>Pucciniomycetes</taxon>
        <taxon>Pucciniales</taxon>
        <taxon>Sphaerophragmiaceae</taxon>
        <taxon>Austropuccinia</taxon>
    </lineage>
</organism>